<reference evidence="2" key="1">
    <citation type="submission" date="2018-05" db="EMBL/GenBank/DDBJ databases">
        <title>Draft genome of Mucuna pruriens seed.</title>
        <authorList>
            <person name="Nnadi N.E."/>
            <person name="Vos R."/>
            <person name="Hasami M.H."/>
            <person name="Devisetty U.K."/>
            <person name="Aguiy J.C."/>
        </authorList>
    </citation>
    <scope>NUCLEOTIDE SEQUENCE [LARGE SCALE GENOMIC DNA]</scope>
    <source>
        <strain evidence="2">JCA_2017</strain>
    </source>
</reference>
<evidence type="ECO:0000259" key="1">
    <source>
        <dbReference type="Pfam" id="PF24924"/>
    </source>
</evidence>
<dbReference type="PANTHER" id="PTHR48154">
    <property type="entry name" value="PROTEIN, PUTATIVE-RELATED"/>
    <property type="match status" value="1"/>
</dbReference>
<evidence type="ECO:0000313" key="3">
    <source>
        <dbReference type="Proteomes" id="UP000257109"/>
    </source>
</evidence>
<dbReference type="AlphaFoldDB" id="A0A371F3J6"/>
<name>A0A371F3J6_MUCPR</name>
<feature type="domain" description="DUF7745" evidence="1">
    <location>
        <begin position="42"/>
        <end position="317"/>
    </location>
</feature>
<proteinExistence type="predicted"/>
<dbReference type="EMBL" id="QJKJ01010728">
    <property type="protein sequence ID" value="RDX72872.1"/>
    <property type="molecule type" value="Genomic_DNA"/>
</dbReference>
<comment type="caution">
    <text evidence="2">The sequence shown here is derived from an EMBL/GenBank/DDBJ whole genome shotgun (WGS) entry which is preliminary data.</text>
</comment>
<accession>A0A371F3J6</accession>
<dbReference type="InterPro" id="IPR056647">
    <property type="entry name" value="DUF7745"/>
</dbReference>
<feature type="non-terminal residue" evidence="2">
    <location>
        <position position="1"/>
    </location>
</feature>
<dbReference type="Proteomes" id="UP000257109">
    <property type="component" value="Unassembled WGS sequence"/>
</dbReference>
<organism evidence="2 3">
    <name type="scientific">Mucuna pruriens</name>
    <name type="common">Velvet bean</name>
    <name type="synonym">Dolichos pruriens</name>
    <dbReference type="NCBI Taxonomy" id="157652"/>
    <lineage>
        <taxon>Eukaryota</taxon>
        <taxon>Viridiplantae</taxon>
        <taxon>Streptophyta</taxon>
        <taxon>Embryophyta</taxon>
        <taxon>Tracheophyta</taxon>
        <taxon>Spermatophyta</taxon>
        <taxon>Magnoliopsida</taxon>
        <taxon>eudicotyledons</taxon>
        <taxon>Gunneridae</taxon>
        <taxon>Pentapetalae</taxon>
        <taxon>rosids</taxon>
        <taxon>fabids</taxon>
        <taxon>Fabales</taxon>
        <taxon>Fabaceae</taxon>
        <taxon>Papilionoideae</taxon>
        <taxon>50 kb inversion clade</taxon>
        <taxon>NPAAA clade</taxon>
        <taxon>indigoferoid/millettioid clade</taxon>
        <taxon>Phaseoleae</taxon>
        <taxon>Mucuna</taxon>
    </lineage>
</organism>
<keyword evidence="3" id="KW-1185">Reference proteome</keyword>
<dbReference type="Pfam" id="PF24924">
    <property type="entry name" value="DUF7745"/>
    <property type="match status" value="1"/>
</dbReference>
<evidence type="ECO:0000313" key="2">
    <source>
        <dbReference type="EMBL" id="RDX72872.1"/>
    </source>
</evidence>
<dbReference type="PANTHER" id="PTHR48154:SF1">
    <property type="entry name" value="PROTEIN, PUTATIVE-RELATED"/>
    <property type="match status" value="1"/>
</dbReference>
<gene>
    <name evidence="2" type="ORF">CR513_47583</name>
</gene>
<sequence>MHDISILIMKHSKHGRKHPLLYPKVTTRPNEDPQHSVSPTLGTFERKYRNLLSLVNVEEQLEVLSTLTQYYDLPLRCFTFQDFQHAPTLEEYDRLIGMACHESPPYLFGGHYPSWATVARLFKVRKLVVVKLKKNQNGVEGILEVVFEARLEQLQKEGDWLTFMDIYGLLVYGIILFPHIECYVDLATIDAFLGKRDKGEHPVVAVLANTYYTLDYCSRKKGKGLRCCTLLLFLWLTVHLFHSSKKTKCLVEDHYWSFVKPLTKSEWTAHLDEATERTIYWYPQWNEREEVIIRCGGFPNIPLMGTQGAINYNLELAL</sequence>
<protein>
    <recommendedName>
        <fullName evidence="1">DUF7745 domain-containing protein</fullName>
    </recommendedName>
</protein>